<feature type="region of interest" description="Disordered" evidence="4">
    <location>
        <begin position="546"/>
        <end position="595"/>
    </location>
</feature>
<feature type="domain" description="Helicase ATP-binding" evidence="6">
    <location>
        <begin position="3282"/>
        <end position="3409"/>
    </location>
</feature>
<keyword evidence="1" id="KW-0696">RNA-directed RNA polymerase</keyword>
<evidence type="ECO:0000256" key="1">
    <source>
        <dbReference type="ARBA" id="ARBA00022484"/>
    </source>
</evidence>
<protein>
    <submittedName>
        <fullName evidence="7">RdRp</fullName>
    </submittedName>
</protein>
<dbReference type="Pfam" id="PF04851">
    <property type="entry name" value="ResIII"/>
    <property type="match status" value="1"/>
</dbReference>
<feature type="compositionally biased region" description="Polar residues" evidence="4">
    <location>
        <begin position="359"/>
        <end position="373"/>
    </location>
</feature>
<dbReference type="SMART" id="SM00487">
    <property type="entry name" value="DEXDc"/>
    <property type="match status" value="1"/>
</dbReference>
<accession>A0A9E7PRW3</accession>
<feature type="region of interest" description="Disordered" evidence="4">
    <location>
        <begin position="347"/>
        <end position="377"/>
    </location>
</feature>
<feature type="transmembrane region" description="Helical" evidence="5">
    <location>
        <begin position="2005"/>
        <end position="2023"/>
    </location>
</feature>
<keyword evidence="5" id="KW-0472">Membrane</keyword>
<keyword evidence="3" id="KW-0548">Nucleotidyltransferase</keyword>
<reference evidence="7" key="1">
    <citation type="journal article" date="2021" name="Viruses">
        <title>Characterization of the Mycovirome from the Plant-Pathogenic Fungus Cercospora beticola.</title>
        <authorList>
            <person name="Li Y."/>
            <person name="Zhou M."/>
            <person name="Yang Y."/>
            <person name="Liu Q."/>
            <person name="Zhang Z."/>
            <person name="Han C."/>
            <person name="Wang Y."/>
        </authorList>
    </citation>
    <scope>NUCLEOTIDE SEQUENCE</scope>
    <source>
        <strain evidence="7">SZDB-1</strain>
    </source>
</reference>
<feature type="compositionally biased region" description="Pro residues" evidence="4">
    <location>
        <begin position="263"/>
        <end position="272"/>
    </location>
</feature>
<organism evidence="7">
    <name type="scientific">Beticola hypovirus 1</name>
    <dbReference type="NCBI Taxonomy" id="2973091"/>
    <lineage>
        <taxon>Viruses</taxon>
        <taxon>Riboviria</taxon>
        <taxon>Orthornavirae</taxon>
        <taxon>Pisuviricota</taxon>
        <taxon>Duplopiviricetes</taxon>
        <taxon>Durnavirales</taxon>
        <taxon>Hypoviridae</taxon>
        <taxon>Hypovirus</taxon>
    </lineage>
</organism>
<feature type="transmembrane region" description="Helical" evidence="5">
    <location>
        <begin position="3227"/>
        <end position="3245"/>
    </location>
</feature>
<keyword evidence="5" id="KW-0812">Transmembrane</keyword>
<reference evidence="7" key="2">
    <citation type="submission" date="2021-07" db="EMBL/GenBank/DDBJ databases">
        <authorList>
            <person name="Li Y."/>
            <person name="Zhou M."/>
            <person name="Wang Y."/>
            <person name="Han C."/>
        </authorList>
    </citation>
    <scope>NUCLEOTIDE SEQUENCE</scope>
    <source>
        <strain evidence="7">SZDB-1</strain>
    </source>
</reference>
<name>A0A9E7PRW3_9VIRU</name>
<feature type="transmembrane region" description="Helical" evidence="5">
    <location>
        <begin position="1825"/>
        <end position="1841"/>
    </location>
</feature>
<feature type="region of interest" description="Disordered" evidence="4">
    <location>
        <begin position="451"/>
        <end position="503"/>
    </location>
</feature>
<feature type="region of interest" description="Disordered" evidence="4">
    <location>
        <begin position="257"/>
        <end position="281"/>
    </location>
</feature>
<evidence type="ECO:0000256" key="2">
    <source>
        <dbReference type="ARBA" id="ARBA00022679"/>
    </source>
</evidence>
<dbReference type="InterPro" id="IPR006935">
    <property type="entry name" value="Helicase/UvrB_N"/>
</dbReference>
<feature type="compositionally biased region" description="Polar residues" evidence="4">
    <location>
        <begin position="479"/>
        <end position="494"/>
    </location>
</feature>
<feature type="compositionally biased region" description="Low complexity" evidence="4">
    <location>
        <begin position="426"/>
        <end position="437"/>
    </location>
</feature>
<evidence type="ECO:0000256" key="5">
    <source>
        <dbReference type="SAM" id="Phobius"/>
    </source>
</evidence>
<sequence>MDGTNLDLWSLMTMAKRWKRDFGCPGNTCVLSFAGDSVSFTVINEQVELPPALWFRLDGKDLFHCGVDQVKRLQFQKNIWKAVAKLVIQDGSPAEQRLAEKVSSSAHVSVPCLKPNLFHQLTNGFRVCAKFSGLSVFERGLDFTRPDPRVEGGFITTRQERLFWDTGASRLVFTPKGLAKIFFRKHNQEKWRIALAAAIGLTYDEGLLFFSKFHNDSTKPDVVLEVLGSSPYHKPDKETVTRVAFIDVEKPVSSRPIPRLPTVVPPPPPVPPVQGVKQKGPKVELADGDTWLLAEGSEGKSNRARFRSLFPHDWWLRVSERVMPFMNQDASRDVGYRSRSWSQSSLVSDPSEKFDVNAQKYTPPSSSKASGSTPLRVDPDAFRRQLQAKAKKVGATASSRPDAREAYLKGANEFKPEKVSHRKALSEPTPSKKPSSEWMSISRASSDYLFDDDHEDARDSTKSDIETNPGPSIRHFRSKSTSDLEGETPSLNFTPPTPGDVLTVHHPTPPRLRVNHRMNRHTVIVPSPGENTSNWNVGYSSFAWPPTEEHLEPRDSRTADIEENPGPCETLDPTLPQFRGRSGSQSSVAAVTSERSPSRTRRFLGKIGIHGKSATEEVKDIFGFKEHDEVYPYTGKNSSFVEKHYEFHYVLSHLPKDKKWRSSTFIRWVAAASLSELQKSLDCVVKASHPFNTALVSKLRDETNSFFQKISDSEPVGGTTMSALAHTFKTLYACPNNGCGYALEVKPEDGIVLFHLTESPDEIAKNRLWWVLNGNEILHGGDKAPASPSTISFGWLAKEYSTHEVIIEPKPDSMLSQEKPGPFAMPSLSQFQKCVDRIIPTGGHFSRSEVDDLKNHINQYLESTDVKIVDPVLVAAMAMSFKSKFNCPKDVSSFAIDFRLDRRMVVFCATDSPEDKNKGKLYWCIGGSVIVHGGLLGIEDGKSCSPSLDHYSKLWTMPLPKSGWVDRSFDAEYFTKISTWQKALDRCEPIVVFSEHTLQRTLYQYFDGVTDKVLSPSHTAIVACVVKSLMKCPESGVGYAIQFDSHGASLYMCRQPNSAEVNRLWYFHWDFPFVHGGRKSYAPEPRQFFYTEHLNIDYSIPMREVFAGEGLPKSNSSHLTFRSQQELFFGFQQQIDLYDVPTPAFMHSRAHGVAEQAIRDTIPKMRTLQFNFEQVAAIAMCYRSRMQCPCPESAMAVDFDFANERIVFFSNLGSGSVRCRGQMWWCINGVGLVHTGSTFHTYHNQSNQFRPGARVCRYWDEIVSFDLTEFCQPTLDYWTSDFHLQLDKDEQLQRAQIALDAHSDPVEPFSRDIAIFHAFESIRQTAQAVDITVMKIEHLIIMACIYRSKMACPTVGTSMIVKFDLSNQRVRFGVARGTYPESDGRMWWYLHDDCMIHTGRPEKLHTARVEAPLPVSSRFSFRATHRQACEMADGFEKTWRKDQRSVCKDKGENHNHHPLFCGSTFDERHDEVFVSAYIWFYIQLICTFYFSFSRPNLRRRPDGHTEGGEYPVADESFSASSSLLVCKLGTRGDQVPVDYYANVAAHYGVRTHSHVYKDVTTDDLEKMKVGDFSSSSAGYLNLAYASQLGYKRLFTPHVEVERSQGVSYTLSPSSKWVEATRFISDWSKVSWSNFLPAWIATRVTAVYVPTFRIGALSGSDIPRSHDGLNLLEKVKNTAEYEEGWTSGSSSVSVIPDEIKSRCPEIPSGNHLEILKDYKTVHIHGGAGTVQTAIACGARPVIHDKTLDRVYHRMPEPKDFKQPSIGKFMGWLVSAGFKVDAPIEVRAWWLLQWYWSQKWNYAYDALVTLAKAYTICSYVYNHWELFLILFFTVPAVIWRMLFSSKSLFAIVKICALGFWRYPVLCLLDSKVTFVAGIWSMQNLWMGAAQDFAALMETRSSLVWEPVHKIVGTKKLTFPFPLGHWSMKDNQTGKIYEGRFVGPSETIGGNFRLVSTTREYKHGFKSFPAPFNVGHAESLVRAQHVAPYSSSHNCVTMMVQLCAKRSTAWTACMIMVGALTGLALAPPKLLKDVLSFLFPGKDFANTPFYRSLGFAASLENIPLEIEGMLEAAEPMPQIATPEPTDLAHPDSFSMLVDEVAFIQACVEQLRIPTLDKEAFDEVSQRTLEKELDKVDIPEDSLIRVSNIPPRVHHEWAQLVDGLHHAISFVRTNRVADAFVLYVKNAGENVYDFVQPILEILSFFLHLAAEHSKHAFDRLFKWLCDFLDHVWGLEASKRVKTVWGLTGLHRTGLLGVKAKLAANVAYSDFVGRQDFESDYNKLVQEGKHLAQVYGAVKRSNLGGPQRRPIGYGKPLMSQSEASLLGFESGEFVTDREYETRVQSYLEQGVAQGADGVFLADKRPELIAKSQHRYEPKYPALTSEDRSMAKEIAQAMFDQYPEVFANCDVLPPRAVHNYVKQKYSPGTPFIKPGGFKSRQAMFDAGYDRVMQRRAMHYLETGEYPVQFYHAFVKSQVVDIKKCLSPEEGGKGKDVRTVVSQDLFSYYIDQCLQIERNKRINWDTYGAGIGMPLNQSMEAIYNRMAAAQKSRGGRYIIADATAFDSFCKPFLFEVNANLWELGYKDHPSGNGKNLASVLNASYQARQNAWIIGVTEPEYDSLTVCVQDRNSREIIRQRSPKTVICLEDLIDWDKYNRLPAEQRSNYVAKLQPPEGKTVVTWDPALRPSRSNWMGKYEYGVLSDVDKKFFEHQTFTYDPSNFEDMYQDILSVSRSNYKLMSNVHAKNRGGSTGGSDTSNVNTHAFKAGVIYAWCQTTGRAPKEFFQYNDLANTSDDTIWQSGGKHGLNTVEDVEVFRHHCQSVGIHLEIETTKNISQVEYLSKFVRVPTSEDSAALKVWRSQKIKAASNAHKQLGLAVPTSWEQFNNPNFVVVQNPSAILLRRSAFRYYQSNANHWKYVSVERGAGHAQSTAFLPELYGKFAQEWCDDINDLLIQQKIHRKFKVTNGQFGLQCVEQVDPRASQQQLSPRQVAFLSWLRGNMFPSYYRVLDIHMNVAKVDPERHAKFLRKLERGWRGWEELLREGVDNLYALTDSIPDEISKKFQPGLDMLYAEQPFYTKNKVVEKFVYLKLLEESPETEVTFSDFSARIQESPYASVCDPYHFWEKLGEPEFKEQLMSEDPLKIQGLVLLISTMYLLTNTAESVVLAIPFVGLFYKLFLWSFIGLNKVYGLLNTMYWHSEGKSSREISRIMPRDPYMVTKQFAAFCIDFVPSQLGYLALIPLHILSLLPVLFEALGKAWYVAGEVKNVMEPPGSTVNKWDQYADEYIEALRSSPTNRKYVAAKTSTGKSTWFIAALWKARHRQKVRKFWLVEPRLVLRDNTHIPFDAPYQVLKDNIQVSNTHDIHILTYGHLQSRLLDIDNERDIVIFDEFHEQQGEMILGLDKCKAPIFLLSATPAEIPSLHGSGTLVPNIDRRHPIQIHQVDDGMGVVDMFMEAKNRYPDLCKRAMIIVPTHKEVAKVIASLDYLKVGKVSPLSARDRVVQDEGILVCTPYVQTGLDVKPPPDLLIDCGKDFVLDKGRPVFPLPWTDKDINQQRIGRVGRLRPGIVFQPKSAGSGKKGVVYPSPHLFQHKAVAEHFKVPQLAPISGAFTADLPFLRPNKKVLNSLPVEKSVVFIHSLALSGVRQEQWQHMYTRSVQGHTLGNDYKNVDRLLNHSRYKRSKLVSYGDALYHLYREHAVQYGFVKEDGSTEYKSAKPMSVINGKWIELEQSPTTKIDVQELPQQELSNKYQSFESSIRRCRDSIIFKAKDMPGHDLERLNSILAF</sequence>
<dbReference type="EMBL" id="MZ546195">
    <property type="protein sequence ID" value="UVB73562.1"/>
    <property type="molecule type" value="Genomic_RNA"/>
</dbReference>
<dbReference type="GO" id="GO:0003677">
    <property type="term" value="F:DNA binding"/>
    <property type="evidence" value="ECO:0007669"/>
    <property type="project" value="InterPro"/>
</dbReference>
<dbReference type="SUPFAM" id="SSF56672">
    <property type="entry name" value="DNA/RNA polymerases"/>
    <property type="match status" value="1"/>
</dbReference>
<proteinExistence type="predicted"/>
<dbReference type="GO" id="GO:0003968">
    <property type="term" value="F:RNA-directed RNA polymerase activity"/>
    <property type="evidence" value="ECO:0007669"/>
    <property type="project" value="UniProtKB-KW"/>
</dbReference>
<dbReference type="Gene3D" id="3.40.50.300">
    <property type="entry name" value="P-loop containing nucleotide triphosphate hydrolases"/>
    <property type="match status" value="2"/>
</dbReference>
<feature type="transmembrane region" description="Helical" evidence="5">
    <location>
        <begin position="1472"/>
        <end position="1492"/>
    </location>
</feature>
<dbReference type="InterPro" id="IPR043502">
    <property type="entry name" value="DNA/RNA_pol_sf"/>
</dbReference>
<feature type="transmembrane region" description="Helical" evidence="5">
    <location>
        <begin position="3157"/>
        <end position="3176"/>
    </location>
</feature>
<evidence type="ECO:0000259" key="6">
    <source>
        <dbReference type="PROSITE" id="PS51192"/>
    </source>
</evidence>
<dbReference type="Pfam" id="PF12039">
    <property type="entry name" value="DUF3525"/>
    <property type="match status" value="2"/>
</dbReference>
<dbReference type="GO" id="GO:0016787">
    <property type="term" value="F:hydrolase activity"/>
    <property type="evidence" value="ECO:0007669"/>
    <property type="project" value="InterPro"/>
</dbReference>
<feature type="compositionally biased region" description="Polar residues" evidence="4">
    <location>
        <begin position="582"/>
        <end position="595"/>
    </location>
</feature>
<feature type="region of interest" description="Disordered" evidence="4">
    <location>
        <begin position="410"/>
        <end position="439"/>
    </location>
</feature>
<dbReference type="InterPro" id="IPR027417">
    <property type="entry name" value="P-loop_NTPase"/>
</dbReference>
<evidence type="ECO:0000256" key="4">
    <source>
        <dbReference type="SAM" id="MobiDB-lite"/>
    </source>
</evidence>
<dbReference type="InterPro" id="IPR014001">
    <property type="entry name" value="Helicase_ATP-bd"/>
</dbReference>
<feature type="compositionally biased region" description="Basic and acidic residues" evidence="4">
    <location>
        <begin position="547"/>
        <end position="560"/>
    </location>
</feature>
<dbReference type="SUPFAM" id="SSF52540">
    <property type="entry name" value="P-loop containing nucleoside triphosphate hydrolases"/>
    <property type="match status" value="1"/>
</dbReference>
<dbReference type="InterPro" id="IPR021912">
    <property type="entry name" value="DUF3525"/>
</dbReference>
<dbReference type="GO" id="GO:0005524">
    <property type="term" value="F:ATP binding"/>
    <property type="evidence" value="ECO:0007669"/>
    <property type="project" value="InterPro"/>
</dbReference>
<keyword evidence="5" id="KW-1133">Transmembrane helix</keyword>
<keyword evidence="2" id="KW-0808">Transferase</keyword>
<evidence type="ECO:0000313" key="7">
    <source>
        <dbReference type="EMBL" id="UVB73562.1"/>
    </source>
</evidence>
<feature type="compositionally biased region" description="Basic and acidic residues" evidence="4">
    <location>
        <begin position="410"/>
        <end position="419"/>
    </location>
</feature>
<evidence type="ECO:0000256" key="3">
    <source>
        <dbReference type="ARBA" id="ARBA00022695"/>
    </source>
</evidence>
<feature type="compositionally biased region" description="Basic and acidic residues" evidence="4">
    <location>
        <begin position="455"/>
        <end position="465"/>
    </location>
</feature>
<dbReference type="PROSITE" id="PS51192">
    <property type="entry name" value="HELICASE_ATP_BIND_1"/>
    <property type="match status" value="1"/>
</dbReference>